<evidence type="ECO:0008006" key="4">
    <source>
        <dbReference type="Google" id="ProtNLM"/>
    </source>
</evidence>
<reference evidence="2 3" key="1">
    <citation type="submission" date="2018-06" db="EMBL/GenBank/DDBJ databases">
        <title>Genomic Encyclopedia of Type Strains, Phase IV (KMG-IV): sequencing the most valuable type-strain genomes for metagenomic binning, comparative biology and taxonomic classification.</title>
        <authorList>
            <person name="Goeker M."/>
        </authorList>
    </citation>
    <scope>NUCLEOTIDE SEQUENCE [LARGE SCALE GENOMIC DNA]</scope>
    <source>
        <strain evidence="2 3">DSM 45479</strain>
    </source>
</reference>
<proteinExistence type="predicted"/>
<sequence>MTNAVQTDQTNSYNDADRVLEILSNSTMGLRLEDIYRKLSGDVQYLSPQELPEFDPFGDNAPDPKLDSLRSLMDGHRDAGKVELNTLGRWQLVRTPFAPQKPVQPPKAAVPSPRAPQTVSAAQPPEKPFRSDKQTRKGEKHPGSATKNRPTRDDFTQNEHQMAVFMMDIGSVEGFMALRLATLAYGTDKYGGRGVFKAPIDTAADLCKMGRSTFSRNLVKLLDAGLFVRLDNAMGGRGNRNPMILKPSLPAWYKKGSEL</sequence>
<comment type="caution">
    <text evidence="2">The sequence shown here is derived from an EMBL/GenBank/DDBJ whole genome shotgun (WGS) entry which is preliminary data.</text>
</comment>
<evidence type="ECO:0000313" key="2">
    <source>
        <dbReference type="EMBL" id="RAS65635.1"/>
    </source>
</evidence>
<name>A0ABX9EAX1_9PSEU</name>
<keyword evidence="3" id="KW-1185">Reference proteome</keyword>
<protein>
    <recommendedName>
        <fullName evidence="4">Helix-turn-helix domain-containing protein</fullName>
    </recommendedName>
</protein>
<dbReference type="EMBL" id="QLTT01000004">
    <property type="protein sequence ID" value="RAS65635.1"/>
    <property type="molecule type" value="Genomic_DNA"/>
</dbReference>
<accession>A0ABX9EAX1</accession>
<feature type="compositionally biased region" description="Low complexity" evidence="1">
    <location>
        <begin position="98"/>
        <end position="111"/>
    </location>
</feature>
<evidence type="ECO:0000313" key="3">
    <source>
        <dbReference type="Proteomes" id="UP000248714"/>
    </source>
</evidence>
<gene>
    <name evidence="2" type="ORF">C8D87_104185</name>
</gene>
<feature type="compositionally biased region" description="Basic and acidic residues" evidence="1">
    <location>
        <begin position="127"/>
        <end position="142"/>
    </location>
</feature>
<feature type="region of interest" description="Disordered" evidence="1">
    <location>
        <begin position="96"/>
        <end position="154"/>
    </location>
</feature>
<evidence type="ECO:0000256" key="1">
    <source>
        <dbReference type="SAM" id="MobiDB-lite"/>
    </source>
</evidence>
<dbReference type="Proteomes" id="UP000248714">
    <property type="component" value="Unassembled WGS sequence"/>
</dbReference>
<organism evidence="2 3">
    <name type="scientific">Lentzea atacamensis</name>
    <dbReference type="NCBI Taxonomy" id="531938"/>
    <lineage>
        <taxon>Bacteria</taxon>
        <taxon>Bacillati</taxon>
        <taxon>Actinomycetota</taxon>
        <taxon>Actinomycetes</taxon>
        <taxon>Pseudonocardiales</taxon>
        <taxon>Pseudonocardiaceae</taxon>
        <taxon>Lentzea</taxon>
    </lineage>
</organism>
<dbReference type="RefSeq" id="WP_146771784.1">
    <property type="nucleotide sequence ID" value="NZ_QLTT01000004.1"/>
</dbReference>